<dbReference type="PANTHER" id="PTHR40132">
    <property type="entry name" value="PRE-MRNA-SPLICING FACTOR 38B"/>
    <property type="match status" value="1"/>
</dbReference>
<sequence length="307" mass="35697">MPPGEAITDDYVTEILKKDAQRSAQSRYLSAGLGSLLGSSRPRSNAPKPNTRFLRNIVKEADSHNAALRRKEEEESRERMRGLKRGSDGRAKEQPDRERPRDTDRRRDTERRHDKERRRHRSRSRSRSRSPNRERHRHKSHRDSHHRRRSKDRDSHRRRRSPASEEESDSDPLEYAIGPKPPPKVKPRGRGADSRSAMDSPFDPNYDPKMDVGLGQEEDGDDWDMALEALRDRAKWRKSGAERLKAAGFTDDEVAKWEKGGGGRDGEEKDISDVRWNKKGEGREWDRGKTVDGERVDVKAEWERRKD</sequence>
<proteinExistence type="predicted"/>
<feature type="region of interest" description="Disordered" evidence="1">
    <location>
        <begin position="33"/>
        <end position="52"/>
    </location>
</feature>
<dbReference type="EMBL" id="JAXOVC010000012">
    <property type="protein sequence ID" value="KAK4495135.1"/>
    <property type="molecule type" value="Genomic_DNA"/>
</dbReference>
<keyword evidence="3" id="KW-1185">Reference proteome</keyword>
<feature type="compositionally biased region" description="Basic and acidic residues" evidence="1">
    <location>
        <begin position="59"/>
        <end position="113"/>
    </location>
</feature>
<organism evidence="2 3">
    <name type="scientific">Zasmidium cellare</name>
    <name type="common">Wine cellar mold</name>
    <name type="synonym">Racodium cellare</name>
    <dbReference type="NCBI Taxonomy" id="395010"/>
    <lineage>
        <taxon>Eukaryota</taxon>
        <taxon>Fungi</taxon>
        <taxon>Dikarya</taxon>
        <taxon>Ascomycota</taxon>
        <taxon>Pezizomycotina</taxon>
        <taxon>Dothideomycetes</taxon>
        <taxon>Dothideomycetidae</taxon>
        <taxon>Mycosphaerellales</taxon>
        <taxon>Mycosphaerellaceae</taxon>
        <taxon>Zasmidium</taxon>
    </lineage>
</organism>
<evidence type="ECO:0000313" key="2">
    <source>
        <dbReference type="EMBL" id="KAK4495135.1"/>
    </source>
</evidence>
<accession>A0ABR0E143</accession>
<dbReference type="PANTHER" id="PTHR40132:SF1">
    <property type="entry name" value="PRE-MRNA-SPLICING FACTOR 38B"/>
    <property type="match status" value="1"/>
</dbReference>
<evidence type="ECO:0000313" key="3">
    <source>
        <dbReference type="Proteomes" id="UP001305779"/>
    </source>
</evidence>
<protein>
    <recommendedName>
        <fullName evidence="4">Pre-mRNA-splicing factor 38B</fullName>
    </recommendedName>
</protein>
<comment type="caution">
    <text evidence="2">The sequence shown here is derived from an EMBL/GenBank/DDBJ whole genome shotgun (WGS) entry which is preliminary data.</text>
</comment>
<name>A0ABR0E143_ZASCE</name>
<feature type="compositionally biased region" description="Low complexity" evidence="1">
    <location>
        <begin position="33"/>
        <end position="44"/>
    </location>
</feature>
<feature type="region of interest" description="Disordered" evidence="1">
    <location>
        <begin position="59"/>
        <end position="220"/>
    </location>
</feature>
<feature type="compositionally biased region" description="Basic residues" evidence="1">
    <location>
        <begin position="114"/>
        <end position="161"/>
    </location>
</feature>
<reference evidence="2 3" key="1">
    <citation type="journal article" date="2023" name="G3 (Bethesda)">
        <title>A chromosome-level genome assembly of Zasmidium syzygii isolated from banana leaves.</title>
        <authorList>
            <person name="van Westerhoven A.C."/>
            <person name="Mehrabi R."/>
            <person name="Talebi R."/>
            <person name="Steentjes M.B.F."/>
            <person name="Corcolon B."/>
            <person name="Chong P.A."/>
            <person name="Kema G.H.J."/>
            <person name="Seidl M.F."/>
        </authorList>
    </citation>
    <scope>NUCLEOTIDE SEQUENCE [LARGE SCALE GENOMIC DNA]</scope>
    <source>
        <strain evidence="2 3">P124</strain>
    </source>
</reference>
<evidence type="ECO:0000256" key="1">
    <source>
        <dbReference type="SAM" id="MobiDB-lite"/>
    </source>
</evidence>
<evidence type="ECO:0008006" key="4">
    <source>
        <dbReference type="Google" id="ProtNLM"/>
    </source>
</evidence>
<dbReference type="Proteomes" id="UP001305779">
    <property type="component" value="Unassembled WGS sequence"/>
</dbReference>
<gene>
    <name evidence="2" type="ORF">PRZ48_013462</name>
</gene>